<accession>A0A9N9NDI1</accession>
<proteinExistence type="predicted"/>
<gene>
    <name evidence="1" type="ORF">FMOSSE_LOCUS15238</name>
</gene>
<comment type="caution">
    <text evidence="1">The sequence shown here is derived from an EMBL/GenBank/DDBJ whole genome shotgun (WGS) entry which is preliminary data.</text>
</comment>
<dbReference type="Proteomes" id="UP000789375">
    <property type="component" value="Unassembled WGS sequence"/>
</dbReference>
<evidence type="ECO:0000313" key="1">
    <source>
        <dbReference type="EMBL" id="CAG8724522.1"/>
    </source>
</evidence>
<feature type="non-terminal residue" evidence="1">
    <location>
        <position position="106"/>
    </location>
</feature>
<dbReference type="AlphaFoldDB" id="A0A9N9NDI1"/>
<sequence>DFEYNYLNEEDDITNLDDDNLSSTTSNINSYTTESTSYNEEILPFTLDEIEIDSEIVINTKVENKLYTLGVCMSHYSFDQNSLHNPKLKQQRSVEKSWIYKDGVYF</sequence>
<name>A0A9N9NDI1_FUNMO</name>
<keyword evidence="2" id="KW-1185">Reference proteome</keyword>
<protein>
    <submittedName>
        <fullName evidence="1">2812_t:CDS:1</fullName>
    </submittedName>
</protein>
<feature type="non-terminal residue" evidence="1">
    <location>
        <position position="1"/>
    </location>
</feature>
<organism evidence="1 2">
    <name type="scientific">Funneliformis mosseae</name>
    <name type="common">Endomycorrhizal fungus</name>
    <name type="synonym">Glomus mosseae</name>
    <dbReference type="NCBI Taxonomy" id="27381"/>
    <lineage>
        <taxon>Eukaryota</taxon>
        <taxon>Fungi</taxon>
        <taxon>Fungi incertae sedis</taxon>
        <taxon>Mucoromycota</taxon>
        <taxon>Glomeromycotina</taxon>
        <taxon>Glomeromycetes</taxon>
        <taxon>Glomerales</taxon>
        <taxon>Glomeraceae</taxon>
        <taxon>Funneliformis</taxon>
    </lineage>
</organism>
<reference evidence="1" key="1">
    <citation type="submission" date="2021-06" db="EMBL/GenBank/DDBJ databases">
        <authorList>
            <person name="Kallberg Y."/>
            <person name="Tangrot J."/>
            <person name="Rosling A."/>
        </authorList>
    </citation>
    <scope>NUCLEOTIDE SEQUENCE</scope>
    <source>
        <strain evidence="1">87-6 pot B 2015</strain>
    </source>
</reference>
<dbReference type="EMBL" id="CAJVPP010014563">
    <property type="protein sequence ID" value="CAG8724522.1"/>
    <property type="molecule type" value="Genomic_DNA"/>
</dbReference>
<evidence type="ECO:0000313" key="2">
    <source>
        <dbReference type="Proteomes" id="UP000789375"/>
    </source>
</evidence>